<proteinExistence type="predicted"/>
<dbReference type="RefSeq" id="WP_188712017.1">
    <property type="nucleotide sequence ID" value="NZ_BMHO01000001.1"/>
</dbReference>
<dbReference type="Gene3D" id="3.40.50.150">
    <property type="entry name" value="Vaccinia Virus protein VP39"/>
    <property type="match status" value="1"/>
</dbReference>
<dbReference type="GO" id="GO:0008168">
    <property type="term" value="F:methyltransferase activity"/>
    <property type="evidence" value="ECO:0007669"/>
    <property type="project" value="UniProtKB-KW"/>
</dbReference>
<keyword evidence="2" id="KW-0808">Transferase</keyword>
<dbReference type="GO" id="GO:0032259">
    <property type="term" value="P:methylation"/>
    <property type="evidence" value="ECO:0007669"/>
    <property type="project" value="UniProtKB-KW"/>
</dbReference>
<evidence type="ECO:0000256" key="2">
    <source>
        <dbReference type="ARBA" id="ARBA00022679"/>
    </source>
</evidence>
<dbReference type="InterPro" id="IPR029063">
    <property type="entry name" value="SAM-dependent_MTases_sf"/>
</dbReference>
<dbReference type="Pfam" id="PF13649">
    <property type="entry name" value="Methyltransf_25"/>
    <property type="match status" value="1"/>
</dbReference>
<reference evidence="4" key="2">
    <citation type="submission" date="2020-09" db="EMBL/GenBank/DDBJ databases">
        <authorList>
            <person name="Sun Q."/>
            <person name="Zhou Y."/>
        </authorList>
    </citation>
    <scope>NUCLEOTIDE SEQUENCE</scope>
    <source>
        <strain evidence="4">CGMCC 1.15152</strain>
    </source>
</reference>
<sequence>MTSALARSFENGADAYEAFRPPYPPALFDDIARIAGHPWSARILDVGAGTGRATVELARRGARVDAVEPSNDMIAVLTRRLQHEGVASRVTVRKATFEDVAPNGTYESVVAAQSFHWTDPETRWSRLASLLGSDGHAFLFWNAWSLDPAHHDLDAVTAVYGEKAPDLPPDLPRDLVSRMWADGEIDAHPDVHLADRRSYAWDHEMSAAGYLRLLGTISSYAITDQSVRDELFSALAPTLGDTVRLNGTTLLLVVGAT</sequence>
<comment type="caution">
    <text evidence="4">The sequence shown here is derived from an EMBL/GenBank/DDBJ whole genome shotgun (WGS) entry which is preliminary data.</text>
</comment>
<dbReference type="CDD" id="cd02440">
    <property type="entry name" value="AdoMet_MTases"/>
    <property type="match status" value="1"/>
</dbReference>
<organism evidence="4 5">
    <name type="scientific">Microbacterium faecale</name>
    <dbReference type="NCBI Taxonomy" id="1804630"/>
    <lineage>
        <taxon>Bacteria</taxon>
        <taxon>Bacillati</taxon>
        <taxon>Actinomycetota</taxon>
        <taxon>Actinomycetes</taxon>
        <taxon>Micrococcales</taxon>
        <taxon>Microbacteriaceae</taxon>
        <taxon>Microbacterium</taxon>
    </lineage>
</organism>
<evidence type="ECO:0000256" key="1">
    <source>
        <dbReference type="ARBA" id="ARBA00022603"/>
    </source>
</evidence>
<dbReference type="AlphaFoldDB" id="A0A917DHW1"/>
<dbReference type="Proteomes" id="UP000633205">
    <property type="component" value="Unassembled WGS sequence"/>
</dbReference>
<dbReference type="PANTHER" id="PTHR44942:SF4">
    <property type="entry name" value="METHYLTRANSFERASE TYPE 11 DOMAIN-CONTAINING PROTEIN"/>
    <property type="match status" value="1"/>
</dbReference>
<dbReference type="PANTHER" id="PTHR44942">
    <property type="entry name" value="METHYLTRANSF_11 DOMAIN-CONTAINING PROTEIN"/>
    <property type="match status" value="1"/>
</dbReference>
<keyword evidence="1" id="KW-0489">Methyltransferase</keyword>
<dbReference type="SUPFAM" id="SSF53335">
    <property type="entry name" value="S-adenosyl-L-methionine-dependent methyltransferases"/>
    <property type="match status" value="1"/>
</dbReference>
<feature type="domain" description="Methyltransferase" evidence="3">
    <location>
        <begin position="43"/>
        <end position="130"/>
    </location>
</feature>
<dbReference type="InterPro" id="IPR041698">
    <property type="entry name" value="Methyltransf_25"/>
</dbReference>
<dbReference type="InterPro" id="IPR051052">
    <property type="entry name" value="Diverse_substrate_MTase"/>
</dbReference>
<keyword evidence="5" id="KW-1185">Reference proteome</keyword>
<evidence type="ECO:0000313" key="5">
    <source>
        <dbReference type="Proteomes" id="UP000633205"/>
    </source>
</evidence>
<evidence type="ECO:0000259" key="3">
    <source>
        <dbReference type="Pfam" id="PF13649"/>
    </source>
</evidence>
<gene>
    <name evidence="4" type="ORF">GCM10010915_19090</name>
</gene>
<accession>A0A917DHW1</accession>
<reference evidence="4" key="1">
    <citation type="journal article" date="2014" name="Int. J. Syst. Evol. Microbiol.">
        <title>Complete genome sequence of Corynebacterium casei LMG S-19264T (=DSM 44701T), isolated from a smear-ripened cheese.</title>
        <authorList>
            <consortium name="US DOE Joint Genome Institute (JGI-PGF)"/>
            <person name="Walter F."/>
            <person name="Albersmeier A."/>
            <person name="Kalinowski J."/>
            <person name="Ruckert C."/>
        </authorList>
    </citation>
    <scope>NUCLEOTIDE SEQUENCE</scope>
    <source>
        <strain evidence="4">CGMCC 1.15152</strain>
    </source>
</reference>
<name>A0A917DHW1_9MICO</name>
<protein>
    <recommendedName>
        <fullName evidence="3">Methyltransferase domain-containing protein</fullName>
    </recommendedName>
</protein>
<evidence type="ECO:0000313" key="4">
    <source>
        <dbReference type="EMBL" id="GGD38453.1"/>
    </source>
</evidence>
<dbReference type="EMBL" id="BMHO01000001">
    <property type="protein sequence ID" value="GGD38453.1"/>
    <property type="molecule type" value="Genomic_DNA"/>
</dbReference>